<dbReference type="InterPro" id="IPR026444">
    <property type="entry name" value="Secre_tail"/>
</dbReference>
<dbReference type="InterPro" id="IPR018247">
    <property type="entry name" value="EF_Hand_1_Ca_BS"/>
</dbReference>
<dbReference type="RefSeq" id="WP_263052411.1">
    <property type="nucleotide sequence ID" value="NZ_CP106735.1"/>
</dbReference>
<dbReference type="CDD" id="cd00146">
    <property type="entry name" value="PKD"/>
    <property type="match status" value="1"/>
</dbReference>
<feature type="chain" id="PRO_5046292397" evidence="1">
    <location>
        <begin position="20"/>
        <end position="595"/>
    </location>
</feature>
<keyword evidence="4" id="KW-1185">Reference proteome</keyword>
<organism evidence="3 4">
    <name type="scientific">Reichenbachiella carrageenanivorans</name>
    <dbReference type="NCBI Taxonomy" id="2979869"/>
    <lineage>
        <taxon>Bacteria</taxon>
        <taxon>Pseudomonadati</taxon>
        <taxon>Bacteroidota</taxon>
        <taxon>Cytophagia</taxon>
        <taxon>Cytophagales</taxon>
        <taxon>Reichenbachiellaceae</taxon>
        <taxon>Reichenbachiella</taxon>
    </lineage>
</organism>
<dbReference type="PROSITE" id="PS00018">
    <property type="entry name" value="EF_HAND_1"/>
    <property type="match status" value="1"/>
</dbReference>
<dbReference type="SUPFAM" id="SSF49299">
    <property type="entry name" value="PKD domain"/>
    <property type="match status" value="1"/>
</dbReference>
<dbReference type="InterPro" id="IPR000601">
    <property type="entry name" value="PKD_dom"/>
</dbReference>
<dbReference type="Proteomes" id="UP001062165">
    <property type="component" value="Chromosome"/>
</dbReference>
<accession>A0ABY6D3E6</accession>
<dbReference type="Gene3D" id="2.60.40.10">
    <property type="entry name" value="Immunoglobulins"/>
    <property type="match status" value="1"/>
</dbReference>
<evidence type="ECO:0000313" key="4">
    <source>
        <dbReference type="Proteomes" id="UP001062165"/>
    </source>
</evidence>
<protein>
    <submittedName>
        <fullName evidence="3">BspA family leucine-rich repeat surface protein</fullName>
    </submittedName>
</protein>
<dbReference type="NCBIfam" id="TIGR04183">
    <property type="entry name" value="Por_Secre_tail"/>
    <property type="match status" value="1"/>
</dbReference>
<feature type="signal peptide" evidence="1">
    <location>
        <begin position="1"/>
        <end position="19"/>
    </location>
</feature>
<dbReference type="InterPro" id="IPR013783">
    <property type="entry name" value="Ig-like_fold"/>
</dbReference>
<dbReference type="InterPro" id="IPR011889">
    <property type="entry name" value="Liste_lipo_26"/>
</dbReference>
<name>A0ABY6D3E6_9BACT</name>
<reference evidence="3" key="1">
    <citation type="submission" date="2022-10" db="EMBL/GenBank/DDBJ databases">
        <title>Comparative genomics and taxonomic characterization of three novel marine species of genus Reichenbachiella exhibiting antioxidant and polysaccharide degradation activities.</title>
        <authorList>
            <person name="Muhammad N."/>
            <person name="Lee Y.-J."/>
            <person name="Ko J."/>
            <person name="Kim S.-G."/>
        </authorList>
    </citation>
    <scope>NUCLEOTIDE SEQUENCE</scope>
    <source>
        <strain evidence="3">Wsw4-B4</strain>
    </source>
</reference>
<dbReference type="InterPro" id="IPR005046">
    <property type="entry name" value="DUF285"/>
</dbReference>
<evidence type="ECO:0000259" key="2">
    <source>
        <dbReference type="PROSITE" id="PS50093"/>
    </source>
</evidence>
<dbReference type="EMBL" id="CP106735">
    <property type="protein sequence ID" value="UXX80682.1"/>
    <property type="molecule type" value="Genomic_DNA"/>
</dbReference>
<proteinExistence type="predicted"/>
<keyword evidence="1" id="KW-0732">Signal</keyword>
<sequence>MKNLLLAMSAWLMLHTAQAQLDPSAFVTTWRTTGDNESFTIPALEDTNNDGTVDENDVAFSYSVDWGDGSTDTNVYTGPASHTYSVAGDYQISITGTFPRIRCKAVGEQIQSIDQWGDIKWENMYQAFFSCTNLIYAATDAPDLSNVTDLGSMFGYSTKFNGDLSNWDVSGVTDMSGMFAGTSFNSDLNTWDVSSVTDMGHMFVDASSFKSDVSSWDVSSVTTMIYMFYNATSFNGDVSSWDVSSVTKMDFMFYNATSFNSDLNNWDVSKVTSMGEMFSKASSFNGDLSSWDLSAVNNLWKMFYNASLSMTNYDKLLEGWSTLDEGETKVPTYIDLGTVSSTYCQGEAARTRLIDEYGWSIAGDEKACPPAADLAALPELVACDEMAELTAPTADNGTITGQTTTTFPITTLGENTIQWVFTSAKGKESVQTQIVWIGDYVVPDTHELADVSGVCSVASLVLPTATSGCGGEITGVHDATLPITETTTVTWTYTSESDESATQTQKVVIAPCVGSVTSVAPDQTASAIYPNPATNSFQLSGLPADELTLVDMNGKVLSRFESPQTSYYIGSLEAGIYTVMIRFGQQVRYTKLLKR</sequence>
<feature type="domain" description="PKD" evidence="2">
    <location>
        <begin position="61"/>
        <end position="97"/>
    </location>
</feature>
<evidence type="ECO:0000313" key="3">
    <source>
        <dbReference type="EMBL" id="UXX80682.1"/>
    </source>
</evidence>
<dbReference type="NCBIfam" id="TIGR02167">
    <property type="entry name" value="Liste_lipo_26"/>
    <property type="match status" value="4"/>
</dbReference>
<evidence type="ECO:0000256" key="1">
    <source>
        <dbReference type="SAM" id="SignalP"/>
    </source>
</evidence>
<dbReference type="InterPro" id="IPR035986">
    <property type="entry name" value="PKD_dom_sf"/>
</dbReference>
<dbReference type="PROSITE" id="PS50093">
    <property type="entry name" value="PKD"/>
    <property type="match status" value="1"/>
</dbReference>
<dbReference type="Pfam" id="PF18962">
    <property type="entry name" value="Por_Secre_tail"/>
    <property type="match status" value="1"/>
</dbReference>
<dbReference type="Pfam" id="PF03382">
    <property type="entry name" value="DUF285"/>
    <property type="match status" value="1"/>
</dbReference>
<gene>
    <name evidence="3" type="ORF">N7E81_06170</name>
</gene>